<dbReference type="RefSeq" id="WP_268212798.1">
    <property type="nucleotide sequence ID" value="NZ_CP107241.1"/>
</dbReference>
<keyword evidence="1" id="KW-0175">Coiled coil</keyword>
<dbReference type="AlphaFoldDB" id="A0AA47IAQ7"/>
<dbReference type="CDD" id="cd02440">
    <property type="entry name" value="AdoMet_MTases"/>
    <property type="match status" value="1"/>
</dbReference>
<dbReference type="InterPro" id="IPR029063">
    <property type="entry name" value="SAM-dependent_MTases_sf"/>
</dbReference>
<name>A0AA47IAQ7_9XANT</name>
<organism evidence="2 3">
    <name type="scientific">Xanthomonas hortorum</name>
    <dbReference type="NCBI Taxonomy" id="56454"/>
    <lineage>
        <taxon>Bacteria</taxon>
        <taxon>Pseudomonadati</taxon>
        <taxon>Pseudomonadota</taxon>
        <taxon>Gammaproteobacteria</taxon>
        <taxon>Lysobacterales</taxon>
        <taxon>Lysobacteraceae</taxon>
        <taxon>Xanthomonas</taxon>
    </lineage>
</organism>
<dbReference type="PANTHER" id="PTHR43861">
    <property type="entry name" value="TRANS-ACONITATE 2-METHYLTRANSFERASE-RELATED"/>
    <property type="match status" value="1"/>
</dbReference>
<gene>
    <name evidence="2" type="ORF">OEG85_20150</name>
</gene>
<sequence length="705" mass="77211">MSMNELLRTAGYVLSDATGVWAQSAYASIAYSDGDESETGLEAIIRGASDVSIFSPELAEACVDWPSRYHLSTERANVLRPFAQVLQSNTRVLEIGAGCGAITRYLGETGAQVLAIEGSVRRAGIARLRTRDLANVDVIAERFQDFRTPIKFDVITLIGVLEYASVFTDEQAAALSMLRSVRQMLAPGGRLVIAIENKLGLKYLAGVPEDHLGQPMVGVEDRYTEGGARTFGRHEIEGLLAEAGYSSRHFMVPVPDYKMPASVLTERGATCNASQFDAGSLIAQAVRRDPQLTPTSFNLQRAWPVVAENRLAVDLANSFVIEAAAEPVPVSSQDVLAFHYSTQRQRHFARETLFIERGDGQVVVRSSALHPVREAGSGASVRLQVQPESAYYHGELVANDMRAVLALAGWELNSFVEVVSGYLVDLAKVLRDEGRPVAFDSFDTVLPDDYIDATPSNLIRTRNDGVVYIDREWSVNAPTLGWLLIRSLMFGFAGASVAVSHDAQGLSLRDFILTVLGRLGLHCSENAFDACMQREFEFQMAVTGKNQVQTLEDLLATHLLSAPAAMPAVAADADERLSTIQHMLNLGAQHGVNMHLLIESLHQALGEAQSRSVPALERIDARTAQLTLGQEALHDRLVATDGRLNEAVAYWSAQQAETSERLRSALDALLANDSLRELKEKVVSLEQAQASLLTELSRRPWWKRW</sequence>
<evidence type="ECO:0000256" key="1">
    <source>
        <dbReference type="SAM" id="Coils"/>
    </source>
</evidence>
<accession>A0AA47IAQ7</accession>
<dbReference type="SUPFAM" id="SSF53335">
    <property type="entry name" value="S-adenosyl-L-methionine-dependent methyltransferases"/>
    <property type="match status" value="1"/>
</dbReference>
<feature type="coiled-coil region" evidence="1">
    <location>
        <begin position="668"/>
        <end position="695"/>
    </location>
</feature>
<evidence type="ECO:0000313" key="3">
    <source>
        <dbReference type="Proteomes" id="UP001164737"/>
    </source>
</evidence>
<protein>
    <submittedName>
        <fullName evidence="2">Class I SAM-dependent methyltransferase</fullName>
    </submittedName>
</protein>
<dbReference type="GO" id="GO:0032259">
    <property type="term" value="P:methylation"/>
    <property type="evidence" value="ECO:0007669"/>
    <property type="project" value="UniProtKB-KW"/>
</dbReference>
<keyword evidence="2" id="KW-0808">Transferase</keyword>
<dbReference type="Pfam" id="PF13489">
    <property type="entry name" value="Methyltransf_23"/>
    <property type="match status" value="1"/>
</dbReference>
<keyword evidence="2" id="KW-0489">Methyltransferase</keyword>
<dbReference type="Proteomes" id="UP001164737">
    <property type="component" value="Chromosome"/>
</dbReference>
<dbReference type="EMBL" id="CP107241">
    <property type="protein sequence ID" value="WAH63722.1"/>
    <property type="molecule type" value="Genomic_DNA"/>
</dbReference>
<proteinExistence type="predicted"/>
<evidence type="ECO:0000313" key="2">
    <source>
        <dbReference type="EMBL" id="WAH63722.1"/>
    </source>
</evidence>
<dbReference type="GO" id="GO:0008168">
    <property type="term" value="F:methyltransferase activity"/>
    <property type="evidence" value="ECO:0007669"/>
    <property type="project" value="UniProtKB-KW"/>
</dbReference>
<reference evidence="2" key="1">
    <citation type="submission" date="2022-10" db="EMBL/GenBank/DDBJ databases">
        <title>Complete genome sequence resource for Xanthomonas hortorum isolated from Greek Oregano.</title>
        <authorList>
            <person name="Gonzalez-Tobon J."/>
            <person name="Helmann T.C."/>
            <person name="Daughtrey M."/>
            <person name="Stodghill P.V."/>
            <person name="Filiatrault M.J."/>
        </authorList>
    </citation>
    <scope>NUCLEOTIDE SEQUENCE</scope>
    <source>
        <strain evidence="2">Oregano 108</strain>
    </source>
</reference>
<dbReference type="Gene3D" id="3.40.50.150">
    <property type="entry name" value="Vaccinia Virus protein VP39"/>
    <property type="match status" value="1"/>
</dbReference>